<reference evidence="4" key="1">
    <citation type="journal article" date="2019" name="Int. J. Syst. Evol. Microbiol.">
        <title>The Global Catalogue of Microorganisms (GCM) 10K type strain sequencing project: providing services to taxonomists for standard genome sequencing and annotation.</title>
        <authorList>
            <consortium name="The Broad Institute Genomics Platform"/>
            <consortium name="The Broad Institute Genome Sequencing Center for Infectious Disease"/>
            <person name="Wu L."/>
            <person name="Ma J."/>
        </authorList>
    </citation>
    <scope>NUCLEOTIDE SEQUENCE [LARGE SCALE GENOMIC DNA]</scope>
    <source>
        <strain evidence="4">DT43</strain>
    </source>
</reference>
<keyword evidence="3" id="KW-0808">Transferase</keyword>
<gene>
    <name evidence="3" type="ORF">ACFPH6_49200</name>
</gene>
<evidence type="ECO:0000313" key="4">
    <source>
        <dbReference type="Proteomes" id="UP001596012"/>
    </source>
</evidence>
<comment type="caution">
    <text evidence="3">The sequence shown here is derived from an EMBL/GenBank/DDBJ whole genome shotgun (WGS) entry which is preliminary data.</text>
</comment>
<dbReference type="InterPro" id="IPR048711">
    <property type="entry name" value="WHD_Rv2258c"/>
</dbReference>
<protein>
    <submittedName>
        <fullName evidence="3">Methyltransferase domain-containing protein</fullName>
    </submittedName>
</protein>
<dbReference type="SUPFAM" id="SSF53335">
    <property type="entry name" value="S-adenosyl-L-methionine-dependent methyltransferases"/>
    <property type="match status" value="1"/>
</dbReference>
<proteinExistence type="predicted"/>
<feature type="domain" description="Methyltransferase" evidence="1">
    <location>
        <begin position="189"/>
        <end position="301"/>
    </location>
</feature>
<evidence type="ECO:0000259" key="2">
    <source>
        <dbReference type="Pfam" id="PF21320"/>
    </source>
</evidence>
<dbReference type="InterPro" id="IPR053173">
    <property type="entry name" value="SAM-binding_MTase"/>
</dbReference>
<dbReference type="EMBL" id="JBHSFG010000119">
    <property type="protein sequence ID" value="MFC4472366.1"/>
    <property type="molecule type" value="Genomic_DNA"/>
</dbReference>
<feature type="domain" description="S-adenosylmethionine-dependent methyltransferase Rv2258c-like winged HTH" evidence="2">
    <location>
        <begin position="30"/>
        <end position="108"/>
    </location>
</feature>
<keyword evidence="3" id="KW-0489">Methyltransferase</keyword>
<keyword evidence="4" id="KW-1185">Reference proteome</keyword>
<dbReference type="Proteomes" id="UP001596012">
    <property type="component" value="Unassembled WGS sequence"/>
</dbReference>
<evidence type="ECO:0000313" key="3">
    <source>
        <dbReference type="EMBL" id="MFC4472366.1"/>
    </source>
</evidence>
<dbReference type="InterPro" id="IPR029063">
    <property type="entry name" value="SAM-dependent_MTases_sf"/>
</dbReference>
<dbReference type="RefSeq" id="WP_386356035.1">
    <property type="nucleotide sequence ID" value="NZ_JBHSFG010000119.1"/>
</dbReference>
<dbReference type="CDD" id="cd02440">
    <property type="entry name" value="AdoMet_MTases"/>
    <property type="match status" value="1"/>
</dbReference>
<organism evidence="3 4">
    <name type="scientific">Streptomyces xiangluensis</name>
    <dbReference type="NCBI Taxonomy" id="2665720"/>
    <lineage>
        <taxon>Bacteria</taxon>
        <taxon>Bacillati</taxon>
        <taxon>Actinomycetota</taxon>
        <taxon>Actinomycetes</taxon>
        <taxon>Kitasatosporales</taxon>
        <taxon>Streptomycetaceae</taxon>
        <taxon>Streptomyces</taxon>
    </lineage>
</organism>
<dbReference type="GO" id="GO:0032259">
    <property type="term" value="P:methylation"/>
    <property type="evidence" value="ECO:0007669"/>
    <property type="project" value="UniProtKB-KW"/>
</dbReference>
<evidence type="ECO:0000259" key="1">
    <source>
        <dbReference type="Pfam" id="PF13847"/>
    </source>
</evidence>
<sequence>MNDVASVPTPNAERLAEEIFTGLRSALEILAVDIGVRRGLYEALAAHGPMTPRDLSKTAGVHARYAREWLEQQAVAGVLIASGSAASGPVHDDYERRYELPAEHRRVLLDRDDPFYLATGPQFIASIAAALPEVLEAFGTGGGVPYERYGEGTREGIAGLNRPMFQPATLHSWVAALPDVHRRLSEAPGAQLLDLGCGLGWSTIALARAFPEARLTGIDLDAASIEQARRNAEEAGLGERIAFVRTDAAGAGLDGAVDLVTVFEALHDMADPIGVLASVRGLLSPSGAVLIGDEKVSEEFTAPGPELDRLNYAFSLLHCLPATRAEGAKVEAGTVLRPATVRAYARDAGYGSVQVLDIEHDLWRFYRLSP</sequence>
<dbReference type="Gene3D" id="3.40.50.150">
    <property type="entry name" value="Vaccinia Virus protein VP39"/>
    <property type="match status" value="1"/>
</dbReference>
<dbReference type="PANTHER" id="PTHR45128:SF2">
    <property type="entry name" value="METHYLTRANSFERASE DOMAIN-CONTAINING PROTEIN"/>
    <property type="match status" value="1"/>
</dbReference>
<dbReference type="InterPro" id="IPR025714">
    <property type="entry name" value="Methyltranfer_dom"/>
</dbReference>
<name>A0ABV8ZAM1_9ACTN</name>
<dbReference type="Pfam" id="PF13847">
    <property type="entry name" value="Methyltransf_31"/>
    <property type="match status" value="1"/>
</dbReference>
<dbReference type="GO" id="GO:0008168">
    <property type="term" value="F:methyltransferase activity"/>
    <property type="evidence" value="ECO:0007669"/>
    <property type="project" value="UniProtKB-KW"/>
</dbReference>
<dbReference type="PANTHER" id="PTHR45128">
    <property type="entry name" value="METHYLTRANSFERASE TYPE 11"/>
    <property type="match status" value="1"/>
</dbReference>
<accession>A0ABV8ZAM1</accession>
<dbReference type="Pfam" id="PF21320">
    <property type="entry name" value="WHD_Rv2258c"/>
    <property type="match status" value="1"/>
</dbReference>